<gene>
    <name evidence="1" type="ORF">ACFFJP_06860</name>
</gene>
<name>A0ABV6BAW0_9GAMM</name>
<comment type="caution">
    <text evidence="1">The sequence shown here is derived from an EMBL/GenBank/DDBJ whole genome shotgun (WGS) entry which is preliminary data.</text>
</comment>
<accession>A0ABV6BAW0</accession>
<proteinExistence type="predicted"/>
<dbReference type="RefSeq" id="WP_377241783.1">
    <property type="nucleotide sequence ID" value="NZ_JBHLXP010000001.1"/>
</dbReference>
<sequence length="100" mass="11645">MGLDCREILDVKEYEFLLNWFIRMQQQHGLATIQEPYSYDGYSAYDQLCNQLLEQARIAFIEQFGYPAPPLVFTNLFHLAELELAGKRNARGIKTPTQLM</sequence>
<keyword evidence="2" id="KW-1185">Reference proteome</keyword>
<evidence type="ECO:0000313" key="1">
    <source>
        <dbReference type="EMBL" id="MFC0048005.1"/>
    </source>
</evidence>
<dbReference type="Proteomes" id="UP001589813">
    <property type="component" value="Unassembled WGS sequence"/>
</dbReference>
<dbReference type="EMBL" id="JBHLXP010000001">
    <property type="protein sequence ID" value="MFC0048005.1"/>
    <property type="molecule type" value="Genomic_DNA"/>
</dbReference>
<protein>
    <submittedName>
        <fullName evidence="1">Uncharacterized protein</fullName>
    </submittedName>
</protein>
<reference evidence="1 2" key="1">
    <citation type="submission" date="2024-09" db="EMBL/GenBank/DDBJ databases">
        <authorList>
            <person name="Sun Q."/>
            <person name="Mori K."/>
        </authorList>
    </citation>
    <scope>NUCLEOTIDE SEQUENCE [LARGE SCALE GENOMIC DNA]</scope>
    <source>
        <strain evidence="1 2">KCTC 23315</strain>
    </source>
</reference>
<organism evidence="1 2">
    <name type="scientific">Rheinheimera tilapiae</name>
    <dbReference type="NCBI Taxonomy" id="875043"/>
    <lineage>
        <taxon>Bacteria</taxon>
        <taxon>Pseudomonadati</taxon>
        <taxon>Pseudomonadota</taxon>
        <taxon>Gammaproteobacteria</taxon>
        <taxon>Chromatiales</taxon>
        <taxon>Chromatiaceae</taxon>
        <taxon>Rheinheimera</taxon>
    </lineage>
</organism>
<evidence type="ECO:0000313" key="2">
    <source>
        <dbReference type="Proteomes" id="UP001589813"/>
    </source>
</evidence>